<evidence type="ECO:0000256" key="1">
    <source>
        <dbReference type="SAM" id="MobiDB-lite"/>
    </source>
</evidence>
<feature type="compositionally biased region" description="Basic and acidic residues" evidence="1">
    <location>
        <begin position="147"/>
        <end position="156"/>
    </location>
</feature>
<evidence type="ECO:0000313" key="3">
    <source>
        <dbReference type="Proteomes" id="UP000006038"/>
    </source>
</evidence>
<dbReference type="HOGENOM" id="CLU_1689440_0_0_1"/>
<accession>J3MSQ0</accession>
<dbReference type="AlphaFoldDB" id="J3MSQ0"/>
<organism evidence="2">
    <name type="scientific">Oryza brachyantha</name>
    <name type="common">malo sina</name>
    <dbReference type="NCBI Taxonomy" id="4533"/>
    <lineage>
        <taxon>Eukaryota</taxon>
        <taxon>Viridiplantae</taxon>
        <taxon>Streptophyta</taxon>
        <taxon>Embryophyta</taxon>
        <taxon>Tracheophyta</taxon>
        <taxon>Spermatophyta</taxon>
        <taxon>Magnoliopsida</taxon>
        <taxon>Liliopsida</taxon>
        <taxon>Poales</taxon>
        <taxon>Poaceae</taxon>
        <taxon>BOP clade</taxon>
        <taxon>Oryzoideae</taxon>
        <taxon>Oryzeae</taxon>
        <taxon>Oryzinae</taxon>
        <taxon>Oryza</taxon>
    </lineage>
</organism>
<evidence type="ECO:0000313" key="2">
    <source>
        <dbReference type="EnsemblPlants" id="OB08G21300.1"/>
    </source>
</evidence>
<protein>
    <submittedName>
        <fullName evidence="2">Uncharacterized protein</fullName>
    </submittedName>
</protein>
<dbReference type="EnsemblPlants" id="OB08G21300.1">
    <property type="protein sequence ID" value="OB08G21300.1"/>
    <property type="gene ID" value="OB08G21300"/>
</dbReference>
<keyword evidence="3" id="KW-1185">Reference proteome</keyword>
<name>J3MSQ0_ORYBR</name>
<reference evidence="2" key="2">
    <citation type="submission" date="2013-04" db="UniProtKB">
        <authorList>
            <consortium name="EnsemblPlants"/>
        </authorList>
    </citation>
    <scope>IDENTIFICATION</scope>
</reference>
<dbReference type="Gramene" id="OB08G21300.1">
    <property type="protein sequence ID" value="OB08G21300.1"/>
    <property type="gene ID" value="OB08G21300"/>
</dbReference>
<proteinExistence type="predicted"/>
<feature type="region of interest" description="Disordered" evidence="1">
    <location>
        <begin position="95"/>
        <end position="156"/>
    </location>
</feature>
<reference evidence="2" key="1">
    <citation type="journal article" date="2013" name="Nat. Commun.">
        <title>Whole-genome sequencing of Oryza brachyantha reveals mechanisms underlying Oryza genome evolution.</title>
        <authorList>
            <person name="Chen J."/>
            <person name="Huang Q."/>
            <person name="Gao D."/>
            <person name="Wang J."/>
            <person name="Lang Y."/>
            <person name="Liu T."/>
            <person name="Li B."/>
            <person name="Bai Z."/>
            <person name="Luis Goicoechea J."/>
            <person name="Liang C."/>
            <person name="Chen C."/>
            <person name="Zhang W."/>
            <person name="Sun S."/>
            <person name="Liao Y."/>
            <person name="Zhang X."/>
            <person name="Yang L."/>
            <person name="Song C."/>
            <person name="Wang M."/>
            <person name="Shi J."/>
            <person name="Liu G."/>
            <person name="Liu J."/>
            <person name="Zhou H."/>
            <person name="Zhou W."/>
            <person name="Yu Q."/>
            <person name="An N."/>
            <person name="Chen Y."/>
            <person name="Cai Q."/>
            <person name="Wang B."/>
            <person name="Liu B."/>
            <person name="Min J."/>
            <person name="Huang Y."/>
            <person name="Wu H."/>
            <person name="Li Z."/>
            <person name="Zhang Y."/>
            <person name="Yin Y."/>
            <person name="Song W."/>
            <person name="Jiang J."/>
            <person name="Jackson S.A."/>
            <person name="Wing R.A."/>
            <person name="Wang J."/>
            <person name="Chen M."/>
        </authorList>
    </citation>
    <scope>NUCLEOTIDE SEQUENCE [LARGE SCALE GENOMIC DNA]</scope>
    <source>
        <strain evidence="2">cv. IRGC 101232</strain>
    </source>
</reference>
<dbReference type="Proteomes" id="UP000006038">
    <property type="component" value="Chromosome 8"/>
</dbReference>
<sequence>MIKRWIQKIKNKIIMDQKRYVGRVKIESQILYTGEGGISSTPIHPSSWNGCSELQYFSPSLFCYQHRNKLPAPSICDLAGRHRRLPTTRRRATLGRVLEQRDTEESSSSSFRVADAFGSPHAGEGAAGGAPSPPAMCAVFARTRRTREREERLQQK</sequence>